<dbReference type="Pfam" id="PF02837">
    <property type="entry name" value="Glyco_hydro_2_N"/>
    <property type="match status" value="1"/>
</dbReference>
<dbReference type="InterPro" id="IPR006101">
    <property type="entry name" value="Glyco_hydro_2"/>
</dbReference>
<name>A0A109DD29_9LACO</name>
<dbReference type="InterPro" id="IPR006104">
    <property type="entry name" value="Glyco_hydro_2_N"/>
</dbReference>
<sequence>MNDSLLYPVQNNFRNEQLLNGWWKFQFDPEGKGEQEEWMTKGLPNPVDMPVPASFNELFSKSKERNYVGDFWYQTEFYVPSGWDKQDLLLRFGSLTHRGTIYLNGIKISSHEGGFLPVVVDITVAVKIEGKNLLVIKMNNEVSSDTLPVGAIHKLHNGEKVITPGFDFFNYAGIQRNVWLLALPKTRLMDYQTSFEINESDAEIKYHVSILGEADTQVELYDKENRRVAETDGADGKMQIKDPKLWTPDTPYLYTIVISSLVAGKKVDEYSADLGIRTFEVNGHQFLLNNQPIYLKGFGKHEDFYINGKGLNPAVIKRDYANMKWIHANCFRTSHYPYDEEWYQEADCEGFLIIDEVPAVGMMHWGNGDFIANGAHPIKSFFDGENTAVLKQRHLEAIHDMIKRDHNHPSVIAWSLFNEAETTTDTAEKYFKDIFSYARTLDEEKRLVTGTLVLNSLPKTDRVHDMCDFICLNRYYGWYIKGGVDFPDAEGALRKEIKEWLSVEDNKPYVFTEFGADTLSGQHSLTGQLWTEEYQKKYYEINLGVMSDYPQIQGELVWTFADFETSEAIYRPLGNNKGIFNRAREPKEAAFLLKKIWKNK</sequence>
<dbReference type="InterPro" id="IPR008979">
    <property type="entry name" value="Galactose-bd-like_sf"/>
</dbReference>
<feature type="domain" description="Glycoside hydrolase family 2 immunoglobulin-like beta-sandwich" evidence="7">
    <location>
        <begin position="193"/>
        <end position="277"/>
    </location>
</feature>
<dbReference type="GO" id="GO:0030246">
    <property type="term" value="F:carbohydrate binding"/>
    <property type="evidence" value="ECO:0007669"/>
    <property type="project" value="TreeGrafter"/>
</dbReference>
<dbReference type="InterPro" id="IPR006103">
    <property type="entry name" value="Glyco_hydro_2_cat"/>
</dbReference>
<protein>
    <recommendedName>
        <fullName evidence="3">Beta-glucuronidase</fullName>
        <ecNumber evidence="2">3.2.1.31</ecNumber>
    </recommendedName>
</protein>
<evidence type="ECO:0000313" key="11">
    <source>
        <dbReference type="Proteomes" id="UP000067598"/>
    </source>
</evidence>
<evidence type="ECO:0000259" key="8">
    <source>
        <dbReference type="Pfam" id="PF02836"/>
    </source>
</evidence>
<dbReference type="Gene3D" id="2.60.40.10">
    <property type="entry name" value="Immunoglobulins"/>
    <property type="match status" value="1"/>
</dbReference>
<evidence type="ECO:0000313" key="10">
    <source>
        <dbReference type="EMBL" id="KWU03187.1"/>
    </source>
</evidence>
<dbReference type="SUPFAM" id="SSF49785">
    <property type="entry name" value="Galactose-binding domain-like"/>
    <property type="match status" value="1"/>
</dbReference>
<dbReference type="InterPro" id="IPR006102">
    <property type="entry name" value="Ig-like_GH2"/>
</dbReference>
<dbReference type="EC" id="3.2.1.31" evidence="2"/>
<dbReference type="InterPro" id="IPR023230">
    <property type="entry name" value="Glyco_hydro_2_CS"/>
</dbReference>
<dbReference type="EMBL" id="LJGP01000038">
    <property type="protein sequence ID" value="KWU03187.1"/>
    <property type="molecule type" value="Genomic_DNA"/>
</dbReference>
<keyword evidence="4 6" id="KW-0378">Hydrolase</keyword>
<dbReference type="Gene3D" id="3.20.20.80">
    <property type="entry name" value="Glycosidases"/>
    <property type="match status" value="1"/>
</dbReference>
<dbReference type="FunFam" id="3.20.20.80:FF:000080">
    <property type="entry name" value="Beta-glucuronidase UidA"/>
    <property type="match status" value="1"/>
</dbReference>
<feature type="domain" description="Glycosyl hydrolases family 2 sugar binding" evidence="9">
    <location>
        <begin position="19"/>
        <end position="184"/>
    </location>
</feature>
<dbReference type="PRINTS" id="PR00132">
    <property type="entry name" value="GLHYDRLASE2"/>
</dbReference>
<dbReference type="PATRIC" id="fig|47770.28.peg.1212"/>
<dbReference type="PROSITE" id="PS00719">
    <property type="entry name" value="GLYCOSYL_HYDROL_F2_1"/>
    <property type="match status" value="1"/>
</dbReference>
<comment type="similarity">
    <text evidence="1 6">Belongs to the glycosyl hydrolase 2 family.</text>
</comment>
<evidence type="ECO:0000256" key="5">
    <source>
        <dbReference type="ARBA" id="ARBA00023295"/>
    </source>
</evidence>
<dbReference type="PANTHER" id="PTHR10066:SF67">
    <property type="entry name" value="BETA-GLUCURONIDASE"/>
    <property type="match status" value="1"/>
</dbReference>
<dbReference type="InterPro" id="IPR017853">
    <property type="entry name" value="GH"/>
</dbReference>
<evidence type="ECO:0000256" key="6">
    <source>
        <dbReference type="RuleBase" id="RU361154"/>
    </source>
</evidence>
<dbReference type="RefSeq" id="WP_060462392.1">
    <property type="nucleotide sequence ID" value="NZ_AP025162.1"/>
</dbReference>
<dbReference type="Pfam" id="PF02836">
    <property type="entry name" value="Glyco_hydro_2_C"/>
    <property type="match status" value="1"/>
</dbReference>
<dbReference type="AlphaFoldDB" id="A0A109DD29"/>
<evidence type="ECO:0000256" key="3">
    <source>
        <dbReference type="ARBA" id="ARBA00016205"/>
    </source>
</evidence>
<dbReference type="GO" id="GO:0004566">
    <property type="term" value="F:beta-glucuronidase activity"/>
    <property type="evidence" value="ECO:0007669"/>
    <property type="project" value="UniProtKB-EC"/>
</dbReference>
<dbReference type="InterPro" id="IPR013783">
    <property type="entry name" value="Ig-like_fold"/>
</dbReference>
<feature type="domain" description="Glycoside hydrolase family 2 catalytic" evidence="8">
    <location>
        <begin position="280"/>
        <end position="599"/>
    </location>
</feature>
<keyword evidence="5 6" id="KW-0326">Glycosidase</keyword>
<evidence type="ECO:0000256" key="1">
    <source>
        <dbReference type="ARBA" id="ARBA00007401"/>
    </source>
</evidence>
<dbReference type="Gene3D" id="2.60.120.260">
    <property type="entry name" value="Galactose-binding domain-like"/>
    <property type="match status" value="1"/>
</dbReference>
<dbReference type="SUPFAM" id="SSF49303">
    <property type="entry name" value="beta-Galactosidase/glucuronidase domain"/>
    <property type="match status" value="1"/>
</dbReference>
<proteinExistence type="inferred from homology"/>
<evidence type="ECO:0000259" key="7">
    <source>
        <dbReference type="Pfam" id="PF00703"/>
    </source>
</evidence>
<accession>A0A109DD29</accession>
<dbReference type="PANTHER" id="PTHR10066">
    <property type="entry name" value="BETA-GLUCURONIDASE"/>
    <property type="match status" value="1"/>
</dbReference>
<comment type="caution">
    <text evidence="10">The sequence shown here is derived from an EMBL/GenBank/DDBJ whole genome shotgun (WGS) entry which is preliminary data.</text>
</comment>
<reference evidence="10 11" key="1">
    <citation type="journal article" date="2016" name="Microbiology (Mosc.)">
        <title>Comparison of Lactobacillus crispatus isolates from Lactobacillus-dominated vaginal microbiomes with isolates from microbiomes containing bacterial vaginosis-associated bacteria.</title>
        <authorList>
            <person name="Abdelmaksoud A.A."/>
            <person name="Koparde V.N."/>
            <person name="Sheth N.U."/>
            <person name="Serrano M.G."/>
            <person name="Glascock A.L."/>
            <person name="Fettweis J.M."/>
            <person name="Strauss Iii J.F."/>
            <person name="Buck G.A."/>
            <person name="Jefferson K.K."/>
        </authorList>
    </citation>
    <scope>NUCLEOTIDE SEQUENCE [LARGE SCALE GENOMIC DNA]</scope>
    <source>
        <strain evidence="10 11">VMC3</strain>
    </source>
</reference>
<dbReference type="GO" id="GO:0005975">
    <property type="term" value="P:carbohydrate metabolic process"/>
    <property type="evidence" value="ECO:0007669"/>
    <property type="project" value="InterPro"/>
</dbReference>
<dbReference type="Pfam" id="PF00703">
    <property type="entry name" value="Glyco_hydro_2"/>
    <property type="match status" value="1"/>
</dbReference>
<dbReference type="NCBIfam" id="NF007538">
    <property type="entry name" value="PRK10150.1"/>
    <property type="match status" value="1"/>
</dbReference>
<dbReference type="Proteomes" id="UP000067598">
    <property type="component" value="Unassembled WGS sequence"/>
</dbReference>
<gene>
    <name evidence="10" type="ORF">AEL95_08680</name>
</gene>
<organism evidence="10 11">
    <name type="scientific">Lactobacillus crispatus</name>
    <dbReference type="NCBI Taxonomy" id="47770"/>
    <lineage>
        <taxon>Bacteria</taxon>
        <taxon>Bacillati</taxon>
        <taxon>Bacillota</taxon>
        <taxon>Bacilli</taxon>
        <taxon>Lactobacillales</taxon>
        <taxon>Lactobacillaceae</taxon>
        <taxon>Lactobacillus</taxon>
    </lineage>
</organism>
<dbReference type="InterPro" id="IPR036156">
    <property type="entry name" value="Beta-gal/glucu_dom_sf"/>
</dbReference>
<evidence type="ECO:0000256" key="4">
    <source>
        <dbReference type="ARBA" id="ARBA00022801"/>
    </source>
</evidence>
<dbReference type="GO" id="GO:0019391">
    <property type="term" value="P:glucuronoside catabolic process"/>
    <property type="evidence" value="ECO:0007669"/>
    <property type="project" value="TreeGrafter"/>
</dbReference>
<evidence type="ECO:0000259" key="9">
    <source>
        <dbReference type="Pfam" id="PF02837"/>
    </source>
</evidence>
<evidence type="ECO:0000256" key="2">
    <source>
        <dbReference type="ARBA" id="ARBA00012761"/>
    </source>
</evidence>
<dbReference type="SUPFAM" id="SSF51445">
    <property type="entry name" value="(Trans)glycosidases"/>
    <property type="match status" value="1"/>
</dbReference>